<evidence type="ECO:0000256" key="4">
    <source>
        <dbReference type="ARBA" id="ARBA00023136"/>
    </source>
</evidence>
<dbReference type="EMBL" id="QQAX01000025">
    <property type="protein sequence ID" value="RDI39966.1"/>
    <property type="molecule type" value="Genomic_DNA"/>
</dbReference>
<dbReference type="RefSeq" id="WP_114835173.1">
    <property type="nucleotide sequence ID" value="NZ_LR699116.1"/>
</dbReference>
<dbReference type="Proteomes" id="UP000254720">
    <property type="component" value="Unassembled WGS sequence"/>
</dbReference>
<evidence type="ECO:0000313" key="9">
    <source>
        <dbReference type="Proteomes" id="UP000254720"/>
    </source>
</evidence>
<dbReference type="PANTHER" id="PTHR38766">
    <property type="entry name" value="FLAGELLAR PROTEIN FLIO"/>
    <property type="match status" value="1"/>
</dbReference>
<reference evidence="8 9" key="1">
    <citation type="submission" date="2018-07" db="EMBL/GenBank/DDBJ databases">
        <title>Genomic Encyclopedia of Type Strains, Phase IV (KMG-IV): sequencing the most valuable type-strain genomes for metagenomic binning, comparative biology and taxonomic classification.</title>
        <authorList>
            <person name="Goeker M."/>
        </authorList>
    </citation>
    <scope>NUCLEOTIDE SEQUENCE [LARGE SCALE GENOMIC DNA]</scope>
    <source>
        <strain evidence="8 9">DSM 16500</strain>
    </source>
</reference>
<dbReference type="Pfam" id="PF04347">
    <property type="entry name" value="FliO"/>
    <property type="match status" value="1"/>
</dbReference>
<dbReference type="GO" id="GO:0009425">
    <property type="term" value="C:bacterial-type flagellum basal body"/>
    <property type="evidence" value="ECO:0007669"/>
    <property type="project" value="UniProtKB-SubCell"/>
</dbReference>
<keyword evidence="8" id="KW-0966">Cell projection</keyword>
<gene>
    <name evidence="8" type="ORF">C8D86_12527</name>
</gene>
<evidence type="ECO:0000256" key="3">
    <source>
        <dbReference type="ARBA" id="ARBA00022989"/>
    </source>
</evidence>
<keyword evidence="1 7" id="KW-1003">Cell membrane</keyword>
<accession>A0A370G9V8</accession>
<comment type="caution">
    <text evidence="8">The sequence shown here is derived from an EMBL/GenBank/DDBJ whole genome shotgun (WGS) entry which is preliminary data.</text>
</comment>
<proteinExistence type="inferred from homology"/>
<comment type="subcellular location">
    <subcellularLocation>
        <location evidence="7">Cell membrane</location>
    </subcellularLocation>
    <subcellularLocation>
        <location evidence="7">Bacterial flagellum basal body</location>
    </subcellularLocation>
</comment>
<feature type="transmembrane region" description="Helical" evidence="7">
    <location>
        <begin position="6"/>
        <end position="26"/>
    </location>
</feature>
<organism evidence="8 9">
    <name type="scientific">Aquicella lusitana</name>
    <dbReference type="NCBI Taxonomy" id="254246"/>
    <lineage>
        <taxon>Bacteria</taxon>
        <taxon>Pseudomonadati</taxon>
        <taxon>Pseudomonadota</taxon>
        <taxon>Gammaproteobacteria</taxon>
        <taxon>Legionellales</taxon>
        <taxon>Coxiellaceae</taxon>
        <taxon>Aquicella</taxon>
    </lineage>
</organism>
<evidence type="ECO:0000256" key="7">
    <source>
        <dbReference type="RuleBase" id="RU362064"/>
    </source>
</evidence>
<dbReference type="GO" id="GO:0005886">
    <property type="term" value="C:plasma membrane"/>
    <property type="evidence" value="ECO:0007669"/>
    <property type="project" value="UniProtKB-SubCell"/>
</dbReference>
<keyword evidence="3 7" id="KW-1133">Transmembrane helix</keyword>
<keyword evidence="2 7" id="KW-0812">Transmembrane</keyword>
<evidence type="ECO:0000256" key="6">
    <source>
        <dbReference type="ARBA" id="ARBA00037937"/>
    </source>
</evidence>
<dbReference type="InterPro" id="IPR052205">
    <property type="entry name" value="FliO/MopB"/>
</dbReference>
<comment type="similarity">
    <text evidence="6 7">Belongs to the FliO/MopB family.</text>
</comment>
<keyword evidence="8" id="KW-0282">Flagellum</keyword>
<name>A0A370G9V8_9COXI</name>
<sequence>MENEYTHVIFNLFIVTSLIIILFFILKKFKLGRYKNSSYIRVMHVLPIGAKEKILFVEVNNTFILLGVTANHIEKLHVFDSLNTEELKEHTANDYFSIAAGINSSNKME</sequence>
<evidence type="ECO:0000313" key="8">
    <source>
        <dbReference type="EMBL" id="RDI39966.1"/>
    </source>
</evidence>
<keyword evidence="8" id="KW-0969">Cilium</keyword>
<dbReference type="NCBIfam" id="TIGR03500">
    <property type="entry name" value="FliO_TIGR"/>
    <property type="match status" value="1"/>
</dbReference>
<dbReference type="AlphaFoldDB" id="A0A370G9V8"/>
<evidence type="ECO:0000256" key="5">
    <source>
        <dbReference type="ARBA" id="ARBA00023143"/>
    </source>
</evidence>
<evidence type="ECO:0000256" key="1">
    <source>
        <dbReference type="ARBA" id="ARBA00022475"/>
    </source>
</evidence>
<protein>
    <recommendedName>
        <fullName evidence="7">Flagellar protein</fullName>
    </recommendedName>
</protein>
<dbReference type="InterPro" id="IPR022781">
    <property type="entry name" value="Flagellar_biosynth_FliO"/>
</dbReference>
<keyword evidence="9" id="KW-1185">Reference proteome</keyword>
<keyword evidence="4 7" id="KW-0472">Membrane</keyword>
<dbReference type="PANTHER" id="PTHR38766:SF1">
    <property type="entry name" value="FLAGELLAR PROTEIN FLIO"/>
    <property type="match status" value="1"/>
</dbReference>
<dbReference type="OrthoDB" id="5741235at2"/>
<keyword evidence="5 7" id="KW-0975">Bacterial flagellum</keyword>
<evidence type="ECO:0000256" key="2">
    <source>
        <dbReference type="ARBA" id="ARBA00022692"/>
    </source>
</evidence>
<dbReference type="GO" id="GO:0044781">
    <property type="term" value="P:bacterial-type flagellum organization"/>
    <property type="evidence" value="ECO:0007669"/>
    <property type="project" value="UniProtKB-UniRule"/>
</dbReference>